<name>A0ABT8C4W9_9BACT</name>
<reference evidence="2" key="1">
    <citation type="journal article" date="2019" name="Int. J. Syst. Evol. Microbiol.">
        <title>The Global Catalogue of Microorganisms (GCM) 10K type strain sequencing project: providing services to taxonomists for standard genome sequencing and annotation.</title>
        <authorList>
            <consortium name="The Broad Institute Genomics Platform"/>
            <consortium name="The Broad Institute Genome Sequencing Center for Infectious Disease"/>
            <person name="Wu L."/>
            <person name="Ma J."/>
        </authorList>
    </citation>
    <scope>NUCLEOTIDE SEQUENCE [LARGE SCALE GENOMIC DNA]</scope>
    <source>
        <strain evidence="2">CECT 7706</strain>
    </source>
</reference>
<dbReference type="Proteomes" id="UP001236663">
    <property type="component" value="Unassembled WGS sequence"/>
</dbReference>
<evidence type="ECO:0000313" key="1">
    <source>
        <dbReference type="EMBL" id="MDN3686823.1"/>
    </source>
</evidence>
<keyword evidence="2" id="KW-1185">Reference proteome</keyword>
<dbReference type="EMBL" id="JAUFQS010000004">
    <property type="protein sequence ID" value="MDN3686823.1"/>
    <property type="molecule type" value="Genomic_DNA"/>
</dbReference>
<comment type="caution">
    <text evidence="1">The sequence shown here is derived from an EMBL/GenBank/DDBJ whole genome shotgun (WGS) entry which is preliminary data.</text>
</comment>
<proteinExistence type="predicted"/>
<sequence length="323" mass="37761">MEQREFSEEIFVASFDGHIRTSFSKMRDVPDSYGGLMSSLRIDSDSSFIAYGYNGFLRYDFTGELLSRVKLKEFRVPNFTRKAMGFGMEKLGNKYLYVDQGSRDIDYSRIGSYNEIRLLNWLDPKTGEKEPFIQFPESSLFKSGKHFFRDAWTPAFTVSDDLIYVAFGVEPVIYVYQSYHPYSLVSSIPLDLPGYQNYRGTDHYEINLSLWETSAKIDNIKRIDGLFVVAYSPGYNESDLRELYTNKLPQESRDFWQKMLEKYPSRIAIVDSLGHLVRDFDTKGMLAQSMLVRNGELWMMEKPDNEVERDYFRLFRVGLKIED</sequence>
<gene>
    <name evidence="1" type="ORF">QWZ15_03175</name>
</gene>
<evidence type="ECO:0000313" key="2">
    <source>
        <dbReference type="Proteomes" id="UP001236663"/>
    </source>
</evidence>
<organism evidence="1 2">
    <name type="scientific">Cyclobacterium jeungdonense</name>
    <dbReference type="NCBI Taxonomy" id="708087"/>
    <lineage>
        <taxon>Bacteria</taxon>
        <taxon>Pseudomonadati</taxon>
        <taxon>Bacteroidota</taxon>
        <taxon>Cytophagia</taxon>
        <taxon>Cytophagales</taxon>
        <taxon>Cyclobacteriaceae</taxon>
        <taxon>Cyclobacterium</taxon>
    </lineage>
</organism>
<accession>A0ABT8C4W9</accession>
<protein>
    <submittedName>
        <fullName evidence="1">Uncharacterized protein</fullName>
    </submittedName>
</protein>
<dbReference type="RefSeq" id="WP_163383753.1">
    <property type="nucleotide sequence ID" value="NZ_JAUFQS010000004.1"/>
</dbReference>